<proteinExistence type="inferred from homology"/>
<dbReference type="PANTHER" id="PTHR43477">
    <property type="entry name" value="DIHYDROANTICAPSIN 7-DEHYDROGENASE"/>
    <property type="match status" value="1"/>
</dbReference>
<dbReference type="InterPro" id="IPR051122">
    <property type="entry name" value="SDR_DHRS6-like"/>
</dbReference>
<dbReference type="InterPro" id="IPR036291">
    <property type="entry name" value="NAD(P)-bd_dom_sf"/>
</dbReference>
<protein>
    <submittedName>
        <fullName evidence="3">Short chain dehydrogenase</fullName>
    </submittedName>
</protein>
<evidence type="ECO:0000313" key="3">
    <source>
        <dbReference type="EMBL" id="NBD25512.1"/>
    </source>
</evidence>
<comment type="similarity">
    <text evidence="1">Belongs to the short-chain dehydrogenases/reductases (SDR) family.</text>
</comment>
<gene>
    <name evidence="3" type="ORF">GT019_16645</name>
</gene>
<dbReference type="NCBIfam" id="NF005754">
    <property type="entry name" value="PRK07578.1"/>
    <property type="match status" value="1"/>
</dbReference>
<dbReference type="RefSeq" id="WP_161744312.1">
    <property type="nucleotide sequence ID" value="NZ_JAAAMV010000012.1"/>
</dbReference>
<dbReference type="CDD" id="cd11731">
    <property type="entry name" value="Lin1944_like_SDR_c"/>
    <property type="match status" value="1"/>
</dbReference>
<name>A0ABW9XT65_9BACL</name>
<dbReference type="EMBL" id="JAAAMV010000012">
    <property type="protein sequence ID" value="NBD25512.1"/>
    <property type="molecule type" value="Genomic_DNA"/>
</dbReference>
<dbReference type="PANTHER" id="PTHR43477:SF1">
    <property type="entry name" value="DIHYDROANTICAPSIN 7-DEHYDROGENASE"/>
    <property type="match status" value="1"/>
</dbReference>
<reference evidence="3 4" key="1">
    <citation type="submission" date="2020-01" db="EMBL/GenBank/DDBJ databases">
        <title>Paenibacillus soybeanensis sp. nov. isolated from the nodules of soybean (Glycine max(L.) Merr).</title>
        <authorList>
            <person name="Wang H."/>
        </authorList>
    </citation>
    <scope>NUCLEOTIDE SEQUENCE [LARGE SCALE GENOMIC DNA]</scope>
    <source>
        <strain evidence="3 4">T1</strain>
    </source>
</reference>
<evidence type="ECO:0000256" key="1">
    <source>
        <dbReference type="ARBA" id="ARBA00006484"/>
    </source>
</evidence>
<dbReference type="Gene3D" id="3.40.50.720">
    <property type="entry name" value="NAD(P)-binding Rossmann-like Domain"/>
    <property type="match status" value="1"/>
</dbReference>
<dbReference type="Proteomes" id="UP000665561">
    <property type="component" value="Unassembled WGS sequence"/>
</dbReference>
<evidence type="ECO:0000313" key="4">
    <source>
        <dbReference type="Proteomes" id="UP000665561"/>
    </source>
</evidence>
<evidence type="ECO:0000256" key="2">
    <source>
        <dbReference type="ARBA" id="ARBA00023002"/>
    </source>
</evidence>
<sequence length="200" mass="21246">MRVIVFGKGTIGTAIKKALETMGHEVVSVSRNSGDYRADIADKASLEKLFGTIGPFDAVANAASEAGMGLFETSSDEQWEQSLNGKLMGQINIVRTALPFISDKGSFTLVSGVLTEEYLPGGVASTTVNHAIEGFVQVVPTELPRGIRINCVSPTVVTESMAKYAPFFPGFIPVEASKVAQAYVRSITGIITGRILKVGF</sequence>
<keyword evidence="2" id="KW-0560">Oxidoreductase</keyword>
<accession>A0ABW9XT65</accession>
<dbReference type="SUPFAM" id="SSF51735">
    <property type="entry name" value="NAD(P)-binding Rossmann-fold domains"/>
    <property type="match status" value="1"/>
</dbReference>
<keyword evidence="4" id="KW-1185">Reference proteome</keyword>
<dbReference type="InterPro" id="IPR002347">
    <property type="entry name" value="SDR_fam"/>
</dbReference>
<organism evidence="3 4">
    <name type="scientific">Paenibacillus glycinis</name>
    <dbReference type="NCBI Taxonomy" id="2697035"/>
    <lineage>
        <taxon>Bacteria</taxon>
        <taxon>Bacillati</taxon>
        <taxon>Bacillota</taxon>
        <taxon>Bacilli</taxon>
        <taxon>Bacillales</taxon>
        <taxon>Paenibacillaceae</taxon>
        <taxon>Paenibacillus</taxon>
    </lineage>
</organism>
<comment type="caution">
    <text evidence="3">The sequence shown here is derived from an EMBL/GenBank/DDBJ whole genome shotgun (WGS) entry which is preliminary data.</text>
</comment>
<dbReference type="Pfam" id="PF13561">
    <property type="entry name" value="adh_short_C2"/>
    <property type="match status" value="1"/>
</dbReference>